<feature type="domain" description="LIM zinc-binding" evidence="7">
    <location>
        <begin position="558"/>
        <end position="619"/>
    </location>
</feature>
<feature type="region of interest" description="Disordered" evidence="6">
    <location>
        <begin position="70"/>
        <end position="92"/>
    </location>
</feature>
<feature type="non-terminal residue" evidence="8">
    <location>
        <position position="756"/>
    </location>
</feature>
<keyword evidence="1 5" id="KW-0479">Metal-binding</keyword>
<name>A0ABS2YQ69_POLSP</name>
<feature type="compositionally biased region" description="Polar residues" evidence="6">
    <location>
        <begin position="26"/>
        <end position="40"/>
    </location>
</feature>
<dbReference type="Proteomes" id="UP001166093">
    <property type="component" value="Unassembled WGS sequence"/>
</dbReference>
<dbReference type="PANTHER" id="PTHR24207:SF0">
    <property type="entry name" value="LIPOMA-PREFERRED PARTNER"/>
    <property type="match status" value="1"/>
</dbReference>
<evidence type="ECO:0000256" key="4">
    <source>
        <dbReference type="ARBA" id="ARBA00023038"/>
    </source>
</evidence>
<feature type="region of interest" description="Disordered" evidence="6">
    <location>
        <begin position="1"/>
        <end position="53"/>
    </location>
</feature>
<comment type="caution">
    <text evidence="8">The sequence shown here is derived from an EMBL/GenBank/DDBJ whole genome shotgun (WGS) entry which is preliminary data.</text>
</comment>
<proteinExistence type="predicted"/>
<dbReference type="SMART" id="SM00132">
    <property type="entry name" value="LIM"/>
    <property type="match status" value="3"/>
</dbReference>
<keyword evidence="2" id="KW-0677">Repeat</keyword>
<evidence type="ECO:0000313" key="8">
    <source>
        <dbReference type="EMBL" id="MBN3288909.1"/>
    </source>
</evidence>
<dbReference type="PANTHER" id="PTHR24207">
    <property type="entry name" value="ZYX102 PROTEIN"/>
    <property type="match status" value="1"/>
</dbReference>
<feature type="compositionally biased region" description="Polar residues" evidence="6">
    <location>
        <begin position="291"/>
        <end position="302"/>
    </location>
</feature>
<feature type="region of interest" description="Disordered" evidence="6">
    <location>
        <begin position="215"/>
        <end position="348"/>
    </location>
</feature>
<dbReference type="PROSITE" id="PS50023">
    <property type="entry name" value="LIM_DOMAIN_2"/>
    <property type="match status" value="2"/>
</dbReference>
<feature type="region of interest" description="Disordered" evidence="6">
    <location>
        <begin position="412"/>
        <end position="434"/>
    </location>
</feature>
<accession>A0ABS2YQ69</accession>
<reference evidence="8" key="1">
    <citation type="journal article" date="2021" name="Cell">
        <title>Tracing the genetic footprints of vertebrate landing in non-teleost ray-finned fishes.</title>
        <authorList>
            <person name="Bi X."/>
            <person name="Wang K."/>
            <person name="Yang L."/>
            <person name="Pan H."/>
            <person name="Jiang H."/>
            <person name="Wei Q."/>
            <person name="Fang M."/>
            <person name="Yu H."/>
            <person name="Zhu C."/>
            <person name="Cai Y."/>
            <person name="He Y."/>
            <person name="Gan X."/>
            <person name="Zeng H."/>
            <person name="Yu D."/>
            <person name="Zhu Y."/>
            <person name="Jiang H."/>
            <person name="Qiu Q."/>
            <person name="Yang H."/>
            <person name="Zhang Y.E."/>
            <person name="Wang W."/>
            <person name="Zhu M."/>
            <person name="He S."/>
            <person name="Zhang G."/>
        </authorList>
    </citation>
    <scope>NUCLEOTIDE SEQUENCE</scope>
    <source>
        <strain evidence="8">Pddl_001</strain>
    </source>
</reference>
<dbReference type="Gene3D" id="2.10.110.10">
    <property type="entry name" value="Cysteine Rich Protein"/>
    <property type="match status" value="3"/>
</dbReference>
<evidence type="ECO:0000256" key="1">
    <source>
        <dbReference type="ARBA" id="ARBA00022723"/>
    </source>
</evidence>
<dbReference type="EMBL" id="JAAWVQ010180014">
    <property type="protein sequence ID" value="MBN3288909.1"/>
    <property type="molecule type" value="Genomic_DNA"/>
</dbReference>
<evidence type="ECO:0000256" key="6">
    <source>
        <dbReference type="SAM" id="MobiDB-lite"/>
    </source>
</evidence>
<feature type="non-terminal residue" evidence="8">
    <location>
        <position position="1"/>
    </location>
</feature>
<gene>
    <name evidence="8" type="primary">Lpp_0</name>
    <name evidence="8" type="ORF">GTO93_0005078</name>
</gene>
<evidence type="ECO:0000256" key="5">
    <source>
        <dbReference type="PROSITE-ProRule" id="PRU00125"/>
    </source>
</evidence>
<feature type="compositionally biased region" description="Polar residues" evidence="6">
    <location>
        <begin position="1"/>
        <end position="13"/>
    </location>
</feature>
<dbReference type="CDD" id="cd09436">
    <property type="entry name" value="LIM3_TRIP6"/>
    <property type="match status" value="1"/>
</dbReference>
<keyword evidence="9" id="KW-1185">Reference proteome</keyword>
<feature type="domain" description="LIM zinc-binding" evidence="7">
    <location>
        <begin position="678"/>
        <end position="747"/>
    </location>
</feature>
<evidence type="ECO:0000313" key="9">
    <source>
        <dbReference type="Proteomes" id="UP001166093"/>
    </source>
</evidence>
<feature type="region of interest" description="Disordered" evidence="6">
    <location>
        <begin position="362"/>
        <end position="388"/>
    </location>
</feature>
<keyword evidence="4 5" id="KW-0440">LIM domain</keyword>
<protein>
    <submittedName>
        <fullName evidence="8">LPP protein</fullName>
    </submittedName>
</protein>
<dbReference type="InterPro" id="IPR001781">
    <property type="entry name" value="Znf_LIM"/>
</dbReference>
<dbReference type="CDD" id="cd09350">
    <property type="entry name" value="LIM1_TRIP6"/>
    <property type="match status" value="1"/>
</dbReference>
<keyword evidence="3 5" id="KW-0862">Zinc</keyword>
<evidence type="ECO:0000259" key="7">
    <source>
        <dbReference type="PROSITE" id="PS50023"/>
    </source>
</evidence>
<evidence type="ECO:0000256" key="3">
    <source>
        <dbReference type="ARBA" id="ARBA00022833"/>
    </source>
</evidence>
<dbReference type="SUPFAM" id="SSF57716">
    <property type="entry name" value="Glucocorticoid receptor-like (DNA-binding domain)"/>
    <property type="match status" value="3"/>
</dbReference>
<dbReference type="Pfam" id="PF00412">
    <property type="entry name" value="LIM"/>
    <property type="match status" value="3"/>
</dbReference>
<evidence type="ECO:0000256" key="2">
    <source>
        <dbReference type="ARBA" id="ARBA00022737"/>
    </source>
</evidence>
<sequence>MSHPSWNPSNTGGENFGQVTARRETTPSFGISSISMSQQQEPKKFAPVVAPKPKFNPYKQLEEAGYIEAGGDFLPPPPPIEDLDNLPSPPGTFPLPPPPTDGALFNVQVRTPEKSLQERRSSLDAEIDSLTSILADLENSSPYKPRPQQLSGAQLNAMTCGFVCFLMRLVICLRMYIEMLQTSLGAPNYGGTLSNTSTLSTPVTGHKRMVIPTQPPLTATKRSAAKPQPATGPSAPAAGIVVPKPQSMPHPVPASYTTASTPTRPTFNVQVKSAQPSPHYMPPGPQGLSPAYNQQYPQQPSRSPGPVQYMPTQPRSPDFAYGPPQPSRQPEPMASHAPPPPRAYYEPQYPGGVGQGAAYGAQNTWRPEPAYPTSATSGPGYQPPGPRKTYITDPPPAMAPAPMAQYGAAPGMQQKGGSIPPVPPGPVPSHTAARPEDELERLTKKMLYDMEHPPSEEYFAALSLPSTHMHARSHGHATHTPLPRLREDRLMLCDISSDRLPNTGKTEALTLEMSLKQRDGCRVKHPVTLIVFVSLGPLKASDLYGWVTGGLKELSMLGRCSRCSENVVGEGSGCTAMDQVFHVECFTCMTCSRKLRGQPFYAVEKKAYCEPCYTNTLEQCNICKTPIMERILRATGKAYHPHCFTCVECHRSLDGIPFTVDAGNHIHCIEDFHKKFAPRCSVCKEPIMPANGQEETVRIVALDRDFHVQCYRCEDCGSLLSEGDNQGCYPLDGHILCKTCNTERIQTLTAKASTDL</sequence>
<organism evidence="8 9">
    <name type="scientific">Polyodon spathula</name>
    <name type="common">North American paddlefish</name>
    <name type="synonym">Squalus spathula</name>
    <dbReference type="NCBI Taxonomy" id="7913"/>
    <lineage>
        <taxon>Eukaryota</taxon>
        <taxon>Metazoa</taxon>
        <taxon>Chordata</taxon>
        <taxon>Craniata</taxon>
        <taxon>Vertebrata</taxon>
        <taxon>Euteleostomi</taxon>
        <taxon>Actinopterygii</taxon>
        <taxon>Chondrostei</taxon>
        <taxon>Acipenseriformes</taxon>
        <taxon>Polyodontidae</taxon>
        <taxon>Polyodon</taxon>
    </lineage>
</organism>
<feature type="compositionally biased region" description="Polar residues" evidence="6">
    <location>
        <begin position="255"/>
        <end position="276"/>
    </location>
</feature>